<dbReference type="EMBL" id="HACA01022811">
    <property type="protein sequence ID" value="CDW40172.1"/>
    <property type="molecule type" value="Transcribed_RNA"/>
</dbReference>
<dbReference type="AlphaFoldDB" id="A0A0K2UQL9"/>
<feature type="region of interest" description="Disordered" evidence="1">
    <location>
        <begin position="1"/>
        <end position="55"/>
    </location>
</feature>
<accession>A0A0K2UQL9</accession>
<evidence type="ECO:0000313" key="2">
    <source>
        <dbReference type="EMBL" id="CDW40172.1"/>
    </source>
</evidence>
<name>A0A0K2UQL9_LEPSM</name>
<feature type="region of interest" description="Disordered" evidence="1">
    <location>
        <begin position="126"/>
        <end position="146"/>
    </location>
</feature>
<sequence length="199" mass="23129">MSDEYNMMENELKASEPSKRRRSSNYALNMFRNSLGQRDGTEGNFKSHIPDDKNTKTYHDILHTPKSNVLDEPPPSAHNSCQNIFPHISARKNKTNSTSSLQPQFTDPVTSSMAYLRSNSLRDFTKLNGSPSGVMDPYEKDENGETQEEYVERMKSIVASQDVRMFNRLLQRCRDYVYFMCPCILPYRRRKGLRERKVD</sequence>
<proteinExistence type="predicted"/>
<feature type="compositionally biased region" description="Polar residues" evidence="1">
    <location>
        <begin position="24"/>
        <end position="36"/>
    </location>
</feature>
<evidence type="ECO:0000256" key="1">
    <source>
        <dbReference type="SAM" id="MobiDB-lite"/>
    </source>
</evidence>
<organism evidence="2">
    <name type="scientific">Lepeophtheirus salmonis</name>
    <name type="common">Salmon louse</name>
    <name type="synonym">Caligus salmonis</name>
    <dbReference type="NCBI Taxonomy" id="72036"/>
    <lineage>
        <taxon>Eukaryota</taxon>
        <taxon>Metazoa</taxon>
        <taxon>Ecdysozoa</taxon>
        <taxon>Arthropoda</taxon>
        <taxon>Crustacea</taxon>
        <taxon>Multicrustacea</taxon>
        <taxon>Hexanauplia</taxon>
        <taxon>Copepoda</taxon>
        <taxon>Siphonostomatoida</taxon>
        <taxon>Caligidae</taxon>
        <taxon>Lepeophtheirus</taxon>
    </lineage>
</organism>
<protein>
    <submittedName>
        <fullName evidence="2">Uncharacterized protein</fullName>
    </submittedName>
</protein>
<reference evidence="2" key="1">
    <citation type="submission" date="2014-05" db="EMBL/GenBank/DDBJ databases">
        <authorList>
            <person name="Chronopoulou M."/>
        </authorList>
    </citation>
    <scope>NUCLEOTIDE SEQUENCE</scope>
    <source>
        <tissue evidence="2">Whole organism</tissue>
    </source>
</reference>